<keyword evidence="3" id="KW-1185">Reference proteome</keyword>
<protein>
    <submittedName>
        <fullName evidence="2">Uncharacterized protein</fullName>
    </submittedName>
</protein>
<proteinExistence type="predicted"/>
<reference evidence="2 3" key="1">
    <citation type="submission" date="2020-02" db="EMBL/GenBank/DDBJ databases">
        <authorList>
            <person name="Ferguson B K."/>
        </authorList>
    </citation>
    <scope>NUCLEOTIDE SEQUENCE [LARGE SCALE GENOMIC DNA]</scope>
</reference>
<evidence type="ECO:0000313" key="3">
    <source>
        <dbReference type="Proteomes" id="UP000479190"/>
    </source>
</evidence>
<gene>
    <name evidence="2" type="ORF">TBRA_LOCUS15835</name>
</gene>
<feature type="compositionally biased region" description="Basic and acidic residues" evidence="1">
    <location>
        <begin position="79"/>
        <end position="94"/>
    </location>
</feature>
<evidence type="ECO:0000256" key="1">
    <source>
        <dbReference type="SAM" id="MobiDB-lite"/>
    </source>
</evidence>
<evidence type="ECO:0000313" key="2">
    <source>
        <dbReference type="EMBL" id="CAB0044247.1"/>
    </source>
</evidence>
<feature type="compositionally biased region" description="Basic and acidic residues" evidence="1">
    <location>
        <begin position="61"/>
        <end position="70"/>
    </location>
</feature>
<dbReference type="Proteomes" id="UP000479190">
    <property type="component" value="Unassembled WGS sequence"/>
</dbReference>
<dbReference type="EMBL" id="CADCXV010001416">
    <property type="protein sequence ID" value="CAB0044247.1"/>
    <property type="molecule type" value="Genomic_DNA"/>
</dbReference>
<dbReference type="AlphaFoldDB" id="A0A6H5J6R8"/>
<sequence>MQYCLTIIDRFSRWPMAIPSARHAGEHGRASNAPMDKRARRADFHNVRPGGSIRVHSVHRARQDDRHFASQDHFVSSNEQRDDRKIPSHPESRPEVLNTALDRGPTIRHARTSDELQRGPQSFASRDAVRDDS</sequence>
<accession>A0A6H5J6R8</accession>
<feature type="region of interest" description="Disordered" evidence="1">
    <location>
        <begin position="44"/>
        <end position="133"/>
    </location>
</feature>
<organism evidence="2 3">
    <name type="scientific">Trichogramma brassicae</name>
    <dbReference type="NCBI Taxonomy" id="86971"/>
    <lineage>
        <taxon>Eukaryota</taxon>
        <taxon>Metazoa</taxon>
        <taxon>Ecdysozoa</taxon>
        <taxon>Arthropoda</taxon>
        <taxon>Hexapoda</taxon>
        <taxon>Insecta</taxon>
        <taxon>Pterygota</taxon>
        <taxon>Neoptera</taxon>
        <taxon>Endopterygota</taxon>
        <taxon>Hymenoptera</taxon>
        <taxon>Apocrita</taxon>
        <taxon>Proctotrupomorpha</taxon>
        <taxon>Chalcidoidea</taxon>
        <taxon>Trichogrammatidae</taxon>
        <taxon>Trichogramma</taxon>
    </lineage>
</organism>
<name>A0A6H5J6R8_9HYME</name>